<keyword evidence="8" id="KW-1185">Reference proteome</keyword>
<protein>
    <submittedName>
        <fullName evidence="7">YhhN-like protein-domain-containing protein</fullName>
    </submittedName>
</protein>
<gene>
    <name evidence="7" type="ORF">B0T21DRAFT_431757</name>
</gene>
<proteinExistence type="inferred from homology"/>
<evidence type="ECO:0000313" key="7">
    <source>
        <dbReference type="EMBL" id="KAK0702493.1"/>
    </source>
</evidence>
<dbReference type="Proteomes" id="UP001172159">
    <property type="component" value="Unassembled WGS sequence"/>
</dbReference>
<keyword evidence="4 6" id="KW-1133">Transmembrane helix</keyword>
<dbReference type="GO" id="GO:0016020">
    <property type="term" value="C:membrane"/>
    <property type="evidence" value="ECO:0007669"/>
    <property type="project" value="UniProtKB-SubCell"/>
</dbReference>
<feature type="transmembrane region" description="Helical" evidence="6">
    <location>
        <begin position="122"/>
        <end position="142"/>
    </location>
</feature>
<evidence type="ECO:0000256" key="1">
    <source>
        <dbReference type="ARBA" id="ARBA00004141"/>
    </source>
</evidence>
<accession>A0AA39ZRX1</accession>
<dbReference type="PANTHER" id="PTHR31885:SF6">
    <property type="entry name" value="GH04784P"/>
    <property type="match status" value="1"/>
</dbReference>
<keyword evidence="5 6" id="KW-0472">Membrane</keyword>
<dbReference type="Pfam" id="PF07947">
    <property type="entry name" value="YhhN"/>
    <property type="match status" value="1"/>
</dbReference>
<comment type="subcellular location">
    <subcellularLocation>
        <location evidence="1">Membrane</location>
        <topology evidence="1">Multi-pass membrane protein</topology>
    </subcellularLocation>
</comment>
<dbReference type="PANTHER" id="PTHR31885">
    <property type="entry name" value="GH04784P"/>
    <property type="match status" value="1"/>
</dbReference>
<evidence type="ECO:0000256" key="2">
    <source>
        <dbReference type="ARBA" id="ARBA00007375"/>
    </source>
</evidence>
<dbReference type="InterPro" id="IPR012506">
    <property type="entry name" value="TMEM86B-like"/>
</dbReference>
<evidence type="ECO:0000256" key="3">
    <source>
        <dbReference type="ARBA" id="ARBA00022692"/>
    </source>
</evidence>
<keyword evidence="3 6" id="KW-0812">Transmembrane</keyword>
<dbReference type="EMBL" id="JAUKTV010000025">
    <property type="protein sequence ID" value="KAK0702493.1"/>
    <property type="molecule type" value="Genomic_DNA"/>
</dbReference>
<sequence>MTVNLGARVVVARAYSSHSGQQPDHTSIPFLSFEKLPNKTMTTNASTADSAVLAASIGSAVVYQALVRAPPSYSRMVIKTASTALLSIFSYLRGGPTFLVGALALGSTGDAFLAWNDETSFLLGLASFLFAHILYIILFFHTGPGRGDISAKVEILYNGDSWRFGTAGALAVLAPVMIMQLMPRVGNDLRAPVAVYSLTIFVMALTALTLKRSEIIIGAVMFTGSDSILAAARFLVPATSAHQAWMHHAVWVLYYGGQLLIALGVIASE</sequence>
<dbReference type="GO" id="GO:0016787">
    <property type="term" value="F:hydrolase activity"/>
    <property type="evidence" value="ECO:0007669"/>
    <property type="project" value="TreeGrafter"/>
</dbReference>
<feature type="transmembrane region" description="Helical" evidence="6">
    <location>
        <begin position="162"/>
        <end position="181"/>
    </location>
</feature>
<evidence type="ECO:0000256" key="4">
    <source>
        <dbReference type="ARBA" id="ARBA00022989"/>
    </source>
</evidence>
<comment type="caution">
    <text evidence="7">The sequence shown here is derived from an EMBL/GenBank/DDBJ whole genome shotgun (WGS) entry which is preliminary data.</text>
</comment>
<feature type="transmembrane region" description="Helical" evidence="6">
    <location>
        <begin position="248"/>
        <end position="267"/>
    </location>
</feature>
<evidence type="ECO:0000256" key="5">
    <source>
        <dbReference type="ARBA" id="ARBA00023136"/>
    </source>
</evidence>
<evidence type="ECO:0000256" key="6">
    <source>
        <dbReference type="SAM" id="Phobius"/>
    </source>
</evidence>
<evidence type="ECO:0000313" key="8">
    <source>
        <dbReference type="Proteomes" id="UP001172159"/>
    </source>
</evidence>
<feature type="transmembrane region" description="Helical" evidence="6">
    <location>
        <begin position="193"/>
        <end position="210"/>
    </location>
</feature>
<name>A0AA39ZRX1_9PEZI</name>
<feature type="transmembrane region" description="Helical" evidence="6">
    <location>
        <begin position="216"/>
        <end position="236"/>
    </location>
</feature>
<reference evidence="7" key="1">
    <citation type="submission" date="2023-06" db="EMBL/GenBank/DDBJ databases">
        <title>Genome-scale phylogeny and comparative genomics of the fungal order Sordariales.</title>
        <authorList>
            <consortium name="Lawrence Berkeley National Laboratory"/>
            <person name="Hensen N."/>
            <person name="Bonometti L."/>
            <person name="Westerberg I."/>
            <person name="Brannstrom I.O."/>
            <person name="Guillou S."/>
            <person name="Cros-Aarteil S."/>
            <person name="Calhoun S."/>
            <person name="Haridas S."/>
            <person name="Kuo A."/>
            <person name="Mondo S."/>
            <person name="Pangilinan J."/>
            <person name="Riley R."/>
            <person name="Labutti K."/>
            <person name="Andreopoulos B."/>
            <person name="Lipzen A."/>
            <person name="Chen C."/>
            <person name="Yanf M."/>
            <person name="Daum C."/>
            <person name="Ng V."/>
            <person name="Clum A."/>
            <person name="Steindorff A."/>
            <person name="Ohm R."/>
            <person name="Martin F."/>
            <person name="Silar P."/>
            <person name="Natvig D."/>
            <person name="Lalanne C."/>
            <person name="Gautier V."/>
            <person name="Ament-Velasquez S.L."/>
            <person name="Kruys A."/>
            <person name="Hutchinson M.I."/>
            <person name="Powell A.J."/>
            <person name="Barry K."/>
            <person name="Miller A.N."/>
            <person name="Grigoriev I.V."/>
            <person name="Debuchy R."/>
            <person name="Gladieux P."/>
            <person name="Thoren M.H."/>
            <person name="Johannesson H."/>
        </authorList>
    </citation>
    <scope>NUCLEOTIDE SEQUENCE</scope>
    <source>
        <strain evidence="7">CBS 540.89</strain>
    </source>
</reference>
<comment type="similarity">
    <text evidence="2">Belongs to the TMEM86 family.</text>
</comment>
<dbReference type="AlphaFoldDB" id="A0AA39ZRX1"/>
<organism evidence="7 8">
    <name type="scientific">Apiosordaria backusii</name>
    <dbReference type="NCBI Taxonomy" id="314023"/>
    <lineage>
        <taxon>Eukaryota</taxon>
        <taxon>Fungi</taxon>
        <taxon>Dikarya</taxon>
        <taxon>Ascomycota</taxon>
        <taxon>Pezizomycotina</taxon>
        <taxon>Sordariomycetes</taxon>
        <taxon>Sordariomycetidae</taxon>
        <taxon>Sordariales</taxon>
        <taxon>Lasiosphaeriaceae</taxon>
        <taxon>Apiosordaria</taxon>
    </lineage>
</organism>